<accession>A0A6G3X5A6</accession>
<name>A0A6G3X5A6_9ACTN</name>
<protein>
    <submittedName>
        <fullName evidence="1">Uncharacterized protein</fullName>
    </submittedName>
</protein>
<organism evidence="1">
    <name type="scientific">Streptomyces sp. SID7499</name>
    <dbReference type="NCBI Taxonomy" id="2706086"/>
    <lineage>
        <taxon>Bacteria</taxon>
        <taxon>Bacillati</taxon>
        <taxon>Actinomycetota</taxon>
        <taxon>Actinomycetes</taxon>
        <taxon>Kitasatosporales</taxon>
        <taxon>Streptomycetaceae</taxon>
        <taxon>Streptomyces</taxon>
    </lineage>
</organism>
<feature type="non-terminal residue" evidence="1">
    <location>
        <position position="51"/>
    </location>
</feature>
<proteinExistence type="predicted"/>
<dbReference type="EMBL" id="JAAGMN010004230">
    <property type="protein sequence ID" value="NEE12832.1"/>
    <property type="molecule type" value="Genomic_DNA"/>
</dbReference>
<evidence type="ECO:0000313" key="1">
    <source>
        <dbReference type="EMBL" id="NEE12832.1"/>
    </source>
</evidence>
<comment type="caution">
    <text evidence="1">The sequence shown here is derived from an EMBL/GenBank/DDBJ whole genome shotgun (WGS) entry which is preliminary data.</text>
</comment>
<reference evidence="1" key="1">
    <citation type="submission" date="2020-01" db="EMBL/GenBank/DDBJ databases">
        <title>Insect and environment-associated Actinomycetes.</title>
        <authorList>
            <person name="Currrie C."/>
            <person name="Chevrette M."/>
            <person name="Carlson C."/>
            <person name="Stubbendieck R."/>
            <person name="Wendt-Pienkowski E."/>
        </authorList>
    </citation>
    <scope>NUCLEOTIDE SEQUENCE</scope>
    <source>
        <strain evidence="1">SID7499</strain>
    </source>
</reference>
<gene>
    <name evidence="1" type="ORF">G3M58_41070</name>
</gene>
<dbReference type="AlphaFoldDB" id="A0A6G3X5A6"/>
<sequence>MSGGDVRASARGHAQQAVIGQGVQHNYFYGASGSARPGVVLSTLIPPPSIL</sequence>